<gene>
    <name evidence="8" type="ORF">METZ01_LOCUS140019</name>
</gene>
<dbReference type="Gene3D" id="1.20.1250.20">
    <property type="entry name" value="MFS general substrate transporter like domains"/>
    <property type="match status" value="1"/>
</dbReference>
<dbReference type="AlphaFoldDB" id="A0A381ZCY9"/>
<evidence type="ECO:0000256" key="7">
    <source>
        <dbReference type="SAM" id="Phobius"/>
    </source>
</evidence>
<evidence type="ECO:0000313" key="8">
    <source>
        <dbReference type="EMBL" id="SVA87165.1"/>
    </source>
</evidence>
<sequence>LENKLDPYAALRYKEFNIFLLIRFILVIGWSMQFIIVEWEVYSLTKDPLSLGLIGLAEVIPAVSMALFAGHIVDQNEKKRLFVYAIIAFLLVAI</sequence>
<dbReference type="GO" id="GO:0005886">
    <property type="term" value="C:plasma membrane"/>
    <property type="evidence" value="ECO:0007669"/>
    <property type="project" value="UniProtKB-SubCell"/>
</dbReference>
<evidence type="ECO:0000256" key="6">
    <source>
        <dbReference type="ARBA" id="ARBA00023136"/>
    </source>
</evidence>
<reference evidence="8" key="1">
    <citation type="submission" date="2018-05" db="EMBL/GenBank/DDBJ databases">
        <authorList>
            <person name="Lanie J.A."/>
            <person name="Ng W.-L."/>
            <person name="Kazmierczak K.M."/>
            <person name="Andrzejewski T.M."/>
            <person name="Davidsen T.M."/>
            <person name="Wayne K.J."/>
            <person name="Tettelin H."/>
            <person name="Glass J.I."/>
            <person name="Rusch D."/>
            <person name="Podicherti R."/>
            <person name="Tsui H.-C.T."/>
            <person name="Winkler M.E."/>
        </authorList>
    </citation>
    <scope>NUCLEOTIDE SEQUENCE</scope>
</reference>
<dbReference type="PANTHER" id="PTHR23513">
    <property type="entry name" value="INTEGRAL MEMBRANE EFFLUX PROTEIN-RELATED"/>
    <property type="match status" value="1"/>
</dbReference>
<dbReference type="SUPFAM" id="SSF103473">
    <property type="entry name" value="MFS general substrate transporter"/>
    <property type="match status" value="1"/>
</dbReference>
<organism evidence="8">
    <name type="scientific">marine metagenome</name>
    <dbReference type="NCBI Taxonomy" id="408172"/>
    <lineage>
        <taxon>unclassified sequences</taxon>
        <taxon>metagenomes</taxon>
        <taxon>ecological metagenomes</taxon>
    </lineage>
</organism>
<keyword evidence="4 7" id="KW-0812">Transmembrane</keyword>
<keyword evidence="6 7" id="KW-0472">Membrane</keyword>
<feature type="transmembrane region" description="Helical" evidence="7">
    <location>
        <begin position="20"/>
        <end position="37"/>
    </location>
</feature>
<evidence type="ECO:0008006" key="9">
    <source>
        <dbReference type="Google" id="ProtNLM"/>
    </source>
</evidence>
<dbReference type="Pfam" id="PF05977">
    <property type="entry name" value="MFS_3"/>
    <property type="match status" value="1"/>
</dbReference>
<name>A0A381ZCY9_9ZZZZ</name>
<comment type="subcellular location">
    <subcellularLocation>
        <location evidence="1">Cell membrane</location>
        <topology evidence="1">Multi-pass membrane protein</topology>
    </subcellularLocation>
</comment>
<evidence type="ECO:0000256" key="4">
    <source>
        <dbReference type="ARBA" id="ARBA00022692"/>
    </source>
</evidence>
<feature type="non-terminal residue" evidence="8">
    <location>
        <position position="1"/>
    </location>
</feature>
<dbReference type="InterPro" id="IPR010290">
    <property type="entry name" value="TM_effector"/>
</dbReference>
<accession>A0A381ZCY9</accession>
<feature type="non-terminal residue" evidence="8">
    <location>
        <position position="94"/>
    </location>
</feature>
<dbReference type="InterPro" id="IPR036259">
    <property type="entry name" value="MFS_trans_sf"/>
</dbReference>
<feature type="transmembrane region" description="Helical" evidence="7">
    <location>
        <begin position="49"/>
        <end position="73"/>
    </location>
</feature>
<evidence type="ECO:0000256" key="5">
    <source>
        <dbReference type="ARBA" id="ARBA00022989"/>
    </source>
</evidence>
<keyword evidence="3" id="KW-1003">Cell membrane</keyword>
<dbReference type="EMBL" id="UINC01020856">
    <property type="protein sequence ID" value="SVA87165.1"/>
    <property type="molecule type" value="Genomic_DNA"/>
</dbReference>
<dbReference type="PANTHER" id="PTHR23513:SF9">
    <property type="entry name" value="ENTEROBACTIN EXPORTER ENTS"/>
    <property type="match status" value="1"/>
</dbReference>
<evidence type="ECO:0000256" key="3">
    <source>
        <dbReference type="ARBA" id="ARBA00022475"/>
    </source>
</evidence>
<evidence type="ECO:0000256" key="2">
    <source>
        <dbReference type="ARBA" id="ARBA00022448"/>
    </source>
</evidence>
<keyword evidence="2" id="KW-0813">Transport</keyword>
<evidence type="ECO:0000256" key="1">
    <source>
        <dbReference type="ARBA" id="ARBA00004651"/>
    </source>
</evidence>
<protein>
    <recommendedName>
        <fullName evidence="9">Major facilitator superfamily associated domain-containing protein</fullName>
    </recommendedName>
</protein>
<proteinExistence type="predicted"/>
<keyword evidence="5 7" id="KW-1133">Transmembrane helix</keyword>